<dbReference type="EMBL" id="MJEQ01037191">
    <property type="protein sequence ID" value="OIS98690.1"/>
    <property type="molecule type" value="Genomic_DNA"/>
</dbReference>
<evidence type="ECO:0000256" key="1">
    <source>
        <dbReference type="SAM" id="MobiDB-lite"/>
    </source>
</evidence>
<organism evidence="4 5">
    <name type="scientific">Nicotiana attenuata</name>
    <name type="common">Coyote tobacco</name>
    <dbReference type="NCBI Taxonomy" id="49451"/>
    <lineage>
        <taxon>Eukaryota</taxon>
        <taxon>Viridiplantae</taxon>
        <taxon>Streptophyta</taxon>
        <taxon>Embryophyta</taxon>
        <taxon>Tracheophyta</taxon>
        <taxon>Spermatophyta</taxon>
        <taxon>Magnoliopsida</taxon>
        <taxon>eudicotyledons</taxon>
        <taxon>Gunneridae</taxon>
        <taxon>Pentapetalae</taxon>
        <taxon>asterids</taxon>
        <taxon>lamiids</taxon>
        <taxon>Solanales</taxon>
        <taxon>Solanaceae</taxon>
        <taxon>Nicotianoideae</taxon>
        <taxon>Nicotianeae</taxon>
        <taxon>Nicotiana</taxon>
    </lineage>
</organism>
<keyword evidence="5" id="KW-1185">Reference proteome</keyword>
<dbReference type="PANTHER" id="PTHR17630:SF97">
    <property type="entry name" value="ENDO-1,31,4-BETA-D-GLUCANASE-LIKE"/>
    <property type="match status" value="1"/>
</dbReference>
<keyword evidence="2" id="KW-0812">Transmembrane</keyword>
<proteinExistence type="predicted"/>
<sequence>MSGAECCENPPKLRSGSSGGHVQQLGGFSCYVSGPPHSTLALLLVSDVFANDVRPLELWIKDHGPEQGFEDAKPVIEALKSKGITKIGAVGFCWGAKVVVEIAKYAYIQAAVLLHPSFVAVDDMHGMILLLDLLYFLLILYNELITLGMFRHNFHIGLDASSDIRYKSMKSLSSISHF</sequence>
<dbReference type="Gramene" id="OIS98690">
    <property type="protein sequence ID" value="OIS98690"/>
    <property type="gene ID" value="A4A49_26986"/>
</dbReference>
<dbReference type="InterPro" id="IPR002925">
    <property type="entry name" value="Dienelactn_hydro"/>
</dbReference>
<comment type="caution">
    <text evidence="4">The sequence shown here is derived from an EMBL/GenBank/DDBJ whole genome shotgun (WGS) entry which is preliminary data.</text>
</comment>
<dbReference type="InterPro" id="IPR029058">
    <property type="entry name" value="AB_hydrolase_fold"/>
</dbReference>
<keyword evidence="2" id="KW-1133">Transmembrane helix</keyword>
<dbReference type="Proteomes" id="UP000187609">
    <property type="component" value="Unassembled WGS sequence"/>
</dbReference>
<reference evidence="4" key="1">
    <citation type="submission" date="2016-11" db="EMBL/GenBank/DDBJ databases">
        <title>The genome of Nicotiana attenuata.</title>
        <authorList>
            <person name="Xu S."/>
            <person name="Brockmoeller T."/>
            <person name="Gaquerel E."/>
            <person name="Navarro A."/>
            <person name="Kuhl H."/>
            <person name="Gase K."/>
            <person name="Ling Z."/>
            <person name="Zhou W."/>
            <person name="Kreitzer C."/>
            <person name="Stanke M."/>
            <person name="Tang H."/>
            <person name="Lyons E."/>
            <person name="Pandey P."/>
            <person name="Pandey S.P."/>
            <person name="Timmermann B."/>
            <person name="Baldwin I.T."/>
        </authorList>
    </citation>
    <scope>NUCLEOTIDE SEQUENCE [LARGE SCALE GENOMIC DNA]</scope>
    <source>
        <strain evidence="4">UT</strain>
    </source>
</reference>
<dbReference type="Gene3D" id="3.40.50.1820">
    <property type="entry name" value="alpha/beta hydrolase"/>
    <property type="match status" value="1"/>
</dbReference>
<feature type="transmembrane region" description="Helical" evidence="2">
    <location>
        <begin position="124"/>
        <end position="141"/>
    </location>
</feature>
<dbReference type="AlphaFoldDB" id="A0A1J6IIH6"/>
<dbReference type="SUPFAM" id="SSF53474">
    <property type="entry name" value="alpha/beta-Hydrolases"/>
    <property type="match status" value="1"/>
</dbReference>
<evidence type="ECO:0000259" key="3">
    <source>
        <dbReference type="Pfam" id="PF01738"/>
    </source>
</evidence>
<dbReference type="GO" id="GO:0016787">
    <property type="term" value="F:hydrolase activity"/>
    <property type="evidence" value="ECO:0007669"/>
    <property type="project" value="InterPro"/>
</dbReference>
<accession>A0A1J6IIH6</accession>
<dbReference type="Pfam" id="PF01738">
    <property type="entry name" value="DLH"/>
    <property type="match status" value="1"/>
</dbReference>
<dbReference type="OMA" id="GAECCEN"/>
<dbReference type="STRING" id="49451.A0A1J6IIH6"/>
<dbReference type="PANTHER" id="PTHR17630">
    <property type="entry name" value="DIENELACTONE HYDROLASE"/>
    <property type="match status" value="1"/>
</dbReference>
<feature type="domain" description="Dienelactone hydrolase" evidence="3">
    <location>
        <begin position="65"/>
        <end position="119"/>
    </location>
</feature>
<gene>
    <name evidence="4" type="primary">E134_0</name>
    <name evidence="4" type="ORF">A4A49_26986</name>
</gene>
<protein>
    <submittedName>
        <fullName evidence="4">Endo-1,31,4-beta-d-glucanase</fullName>
    </submittedName>
</protein>
<feature type="region of interest" description="Disordered" evidence="1">
    <location>
        <begin position="1"/>
        <end position="20"/>
    </location>
</feature>
<evidence type="ECO:0000313" key="5">
    <source>
        <dbReference type="Proteomes" id="UP000187609"/>
    </source>
</evidence>
<keyword evidence="2" id="KW-0472">Membrane</keyword>
<evidence type="ECO:0000256" key="2">
    <source>
        <dbReference type="SAM" id="Phobius"/>
    </source>
</evidence>
<evidence type="ECO:0000313" key="4">
    <source>
        <dbReference type="EMBL" id="OIS98690.1"/>
    </source>
</evidence>
<name>A0A1J6IIH6_NICAT</name>